<dbReference type="GO" id="GO:0006207">
    <property type="term" value="P:'de novo' pyrimidine nucleobase biosynthetic process"/>
    <property type="evidence" value="ECO:0007669"/>
    <property type="project" value="TreeGrafter"/>
</dbReference>
<dbReference type="GO" id="GO:0004152">
    <property type="term" value="F:dihydroorotate dehydrogenase activity"/>
    <property type="evidence" value="ECO:0007669"/>
    <property type="project" value="InterPro"/>
</dbReference>
<evidence type="ECO:0000256" key="2">
    <source>
        <dbReference type="ARBA" id="ARBA00004496"/>
    </source>
</evidence>
<evidence type="ECO:0000256" key="5">
    <source>
        <dbReference type="ARBA" id="ARBA00021374"/>
    </source>
</evidence>
<dbReference type="InterPro" id="IPR005720">
    <property type="entry name" value="Dihydroorotate_DH_cat"/>
</dbReference>
<keyword evidence="10" id="KW-0560">Oxidoreductase</keyword>
<dbReference type="AlphaFoldDB" id="A0A8T9C8R5"/>
<dbReference type="InterPro" id="IPR013785">
    <property type="entry name" value="Aldolase_TIM"/>
</dbReference>
<dbReference type="CDD" id="cd04741">
    <property type="entry name" value="DHOD_1A_like"/>
    <property type="match status" value="1"/>
</dbReference>
<gene>
    <name evidence="12" type="primary">pyrD</name>
    <name evidence="12" type="ORF">LSUE1_G005132</name>
</gene>
<dbReference type="OrthoDB" id="14784at2759"/>
<comment type="cofactor">
    <cofactor evidence="1">
        <name>FMN</name>
        <dbReference type="ChEBI" id="CHEBI:58210"/>
    </cofactor>
</comment>
<evidence type="ECO:0000313" key="12">
    <source>
        <dbReference type="EMBL" id="TVY78483.1"/>
    </source>
</evidence>
<reference evidence="12 13" key="1">
    <citation type="submission" date="2018-05" db="EMBL/GenBank/DDBJ databases">
        <title>Genome sequencing and assembly of the regulated plant pathogen Lachnellula willkommii and related sister species for the development of diagnostic species identification markers.</title>
        <authorList>
            <person name="Giroux E."/>
            <person name="Bilodeau G."/>
        </authorList>
    </citation>
    <scope>NUCLEOTIDE SEQUENCE [LARGE SCALE GENOMIC DNA]</scope>
    <source>
        <strain evidence="12 13">CBS 268.59</strain>
    </source>
</reference>
<sequence length="410" mass="43300">MLLQPWIQDLASPDLSISSLNLSIRILKPEPLKLEPLKLGTETEEYQDALKLDPSNTLVILCDAAVVSPPLLNSSNPWATSEADLLSLYASPHTGAVTIRTSLWSAFSQHASTHQYTFFSPSLGHATSTVDTETYAEGRGEVRDGETSSLNTLGYSPNSFEEYITMLVRLHTSGKLNSPTPKPFIVSVTGTADEVGRCYAYLSKTMSENEGLELMMEVNLSCPNIPSKPPPAYDATSLSEYISAIAKYRNESSGKLLHVGIKTPPYIYHGQFRSLLDALESSTSHEGGCPISFITATNTLGSCLVLAADGTPALGSATGEGIGGLAGDALHPLALGNVKTIRAMLNASPHASIRAISIIGIGGVRDASGYKRMAGVGASAVGIGTALGREGVSIFTKIARGLEETETDGP</sequence>
<dbReference type="InterPro" id="IPR033886">
    <property type="entry name" value="DHOD_1A"/>
</dbReference>
<dbReference type="GO" id="GO:0005737">
    <property type="term" value="C:cytoplasm"/>
    <property type="evidence" value="ECO:0007669"/>
    <property type="project" value="UniProtKB-SubCell"/>
</dbReference>
<evidence type="ECO:0000256" key="10">
    <source>
        <dbReference type="ARBA" id="ARBA00023002"/>
    </source>
</evidence>
<dbReference type="InterPro" id="IPR050074">
    <property type="entry name" value="DHO_dehydrogenase"/>
</dbReference>
<name>A0A8T9C8R5_9HELO</name>
<accession>A0A8T9C8R5</accession>
<evidence type="ECO:0000256" key="6">
    <source>
        <dbReference type="ARBA" id="ARBA00022490"/>
    </source>
</evidence>
<dbReference type="Pfam" id="PF01180">
    <property type="entry name" value="DHO_dh"/>
    <property type="match status" value="1"/>
</dbReference>
<keyword evidence="7" id="KW-0285">Flavoprotein</keyword>
<evidence type="ECO:0000256" key="3">
    <source>
        <dbReference type="ARBA" id="ARBA00004725"/>
    </source>
</evidence>
<dbReference type="SUPFAM" id="SSF51395">
    <property type="entry name" value="FMN-linked oxidoreductases"/>
    <property type="match status" value="1"/>
</dbReference>
<comment type="similarity">
    <text evidence="4">Belongs to the dihydroorotate dehydrogenase family. Type 1 subfamily.</text>
</comment>
<evidence type="ECO:0000256" key="8">
    <source>
        <dbReference type="ARBA" id="ARBA00022643"/>
    </source>
</evidence>
<protein>
    <recommendedName>
        <fullName evidence="5">Dihydroorotate dehydrogenase (fumarate)</fullName>
    </recommendedName>
</protein>
<evidence type="ECO:0000313" key="13">
    <source>
        <dbReference type="Proteomes" id="UP000469558"/>
    </source>
</evidence>
<evidence type="ECO:0000259" key="11">
    <source>
        <dbReference type="Pfam" id="PF01180"/>
    </source>
</evidence>
<evidence type="ECO:0000256" key="1">
    <source>
        <dbReference type="ARBA" id="ARBA00001917"/>
    </source>
</evidence>
<evidence type="ECO:0000256" key="7">
    <source>
        <dbReference type="ARBA" id="ARBA00022630"/>
    </source>
</evidence>
<dbReference type="EMBL" id="QGMK01000755">
    <property type="protein sequence ID" value="TVY78483.1"/>
    <property type="molecule type" value="Genomic_DNA"/>
</dbReference>
<keyword evidence="6" id="KW-0963">Cytoplasm</keyword>
<feature type="domain" description="Dihydroorotate dehydrogenase catalytic" evidence="11">
    <location>
        <begin position="146"/>
        <end position="404"/>
    </location>
</feature>
<comment type="pathway">
    <text evidence="3">Pyrimidine metabolism; UMP biosynthesis via de novo pathway.</text>
</comment>
<comment type="caution">
    <text evidence="12">The sequence shown here is derived from an EMBL/GenBank/DDBJ whole genome shotgun (WGS) entry which is preliminary data.</text>
</comment>
<dbReference type="GO" id="GO:0006221">
    <property type="term" value="P:pyrimidine nucleotide biosynthetic process"/>
    <property type="evidence" value="ECO:0007669"/>
    <property type="project" value="UniProtKB-KW"/>
</dbReference>
<dbReference type="PANTHER" id="PTHR48109:SF1">
    <property type="entry name" value="DIHYDROOROTATE DEHYDROGENASE (FUMARATE)"/>
    <property type="match status" value="1"/>
</dbReference>
<dbReference type="Gene3D" id="2.30.26.10">
    <property type="entry name" value="Dihydroorotate Dehydrogenase A, chain A, domain 2"/>
    <property type="match status" value="1"/>
</dbReference>
<dbReference type="InterPro" id="IPR023359">
    <property type="entry name" value="Dihydro_DH_chainA_dom2"/>
</dbReference>
<dbReference type="Gene3D" id="3.20.20.70">
    <property type="entry name" value="Aldolase class I"/>
    <property type="match status" value="1"/>
</dbReference>
<comment type="subcellular location">
    <subcellularLocation>
        <location evidence="2">Cytoplasm</location>
    </subcellularLocation>
</comment>
<evidence type="ECO:0000256" key="4">
    <source>
        <dbReference type="ARBA" id="ARBA00008008"/>
    </source>
</evidence>
<proteinExistence type="inferred from homology"/>
<keyword evidence="13" id="KW-1185">Reference proteome</keyword>
<keyword evidence="8" id="KW-0288">FMN</keyword>
<keyword evidence="9" id="KW-0665">Pyrimidine biosynthesis</keyword>
<dbReference type="PANTHER" id="PTHR48109">
    <property type="entry name" value="DIHYDROOROTATE DEHYDROGENASE (QUINONE), MITOCHONDRIAL-RELATED"/>
    <property type="match status" value="1"/>
</dbReference>
<dbReference type="Proteomes" id="UP000469558">
    <property type="component" value="Unassembled WGS sequence"/>
</dbReference>
<organism evidence="12 13">
    <name type="scientific">Lachnellula suecica</name>
    <dbReference type="NCBI Taxonomy" id="602035"/>
    <lineage>
        <taxon>Eukaryota</taxon>
        <taxon>Fungi</taxon>
        <taxon>Dikarya</taxon>
        <taxon>Ascomycota</taxon>
        <taxon>Pezizomycotina</taxon>
        <taxon>Leotiomycetes</taxon>
        <taxon>Helotiales</taxon>
        <taxon>Lachnaceae</taxon>
        <taxon>Lachnellula</taxon>
    </lineage>
</organism>
<evidence type="ECO:0000256" key="9">
    <source>
        <dbReference type="ARBA" id="ARBA00022975"/>
    </source>
</evidence>